<feature type="non-terminal residue" evidence="2">
    <location>
        <position position="521"/>
    </location>
</feature>
<evidence type="ECO:0000313" key="3">
    <source>
        <dbReference type="Proteomes" id="UP000460875"/>
    </source>
</evidence>
<accession>A0A8T5ZM01</accession>
<evidence type="ECO:0000313" key="2">
    <source>
        <dbReference type="EMBL" id="MWR41370.1"/>
    </source>
</evidence>
<reference evidence="2 3" key="1">
    <citation type="submission" date="2019-12" db="EMBL/GenBank/DDBJ databases">
        <title>Enteriobacteria Tanzani isolates_8377-8380.</title>
        <authorList>
            <person name="Subbiah M."/>
            <person name="Call D."/>
        </authorList>
    </citation>
    <scope>NUCLEOTIDE SEQUENCE [LARGE SCALE GENOMIC DNA]</scope>
    <source>
        <strain evidence="2 3">8379wE2</strain>
    </source>
</reference>
<dbReference type="EMBL" id="WTQT01001018">
    <property type="protein sequence ID" value="MWR41370.1"/>
    <property type="molecule type" value="Genomic_DNA"/>
</dbReference>
<sequence length="521" mass="57987">MRLEAPGRDYRRYQMEEYGGVDVRLYRIPDPMAFLRQQKKLHRIVVQPQYLGDGLNNTLTWLWDNWYGKSRRVMQRTFSSQSRQNVTQALPELQLGNAIIKPSRYVQNNQFSPLKKYPLVEQFRYPLWQAKPFEPQQGVKLEGASSNFISPQPGNIYIPLGQQEPGLYLVEAMVGGYRATTVVFVSDTVALSKVSGKELLVWTAGKKQGEAKPGSEILWTDGLGVMTRGVTDDSGTLQLQHISPERSYILGKDAEGGVFVSENFFYESEIYNTRLYIFTDRPLYRAGDRVDVKVMGREFHDPLHSSPIVSAPAKLSVLDANGSLLQTVDVTLDARNGGQGSFRLPENAVAGGDELRLAYRNQVYSSSFRVANYIKPHFEIGLALAKKEFKTGEAVSGKLQLLYPDGEPVKNARVQLSLRAQQLSMVGNDLRYAGRFPVSLEGSETVSDASGHVALNLPAADKPSRYLLTVSASDGAAYRVTTTKEILIERGLAHYSLSTAAQYSNSGESVVFRYAALESSK</sequence>
<dbReference type="PANTHER" id="PTHR40094:SF1">
    <property type="entry name" value="UBIQUITIN DOMAIN-CONTAINING PROTEIN"/>
    <property type="match status" value="1"/>
</dbReference>
<evidence type="ECO:0000259" key="1">
    <source>
        <dbReference type="Pfam" id="PF01835"/>
    </source>
</evidence>
<dbReference type="AlphaFoldDB" id="A0A8T5ZM01"/>
<dbReference type="InterPro" id="IPR002890">
    <property type="entry name" value="MG2"/>
</dbReference>
<dbReference type="InterPro" id="IPR051802">
    <property type="entry name" value="YfhM-like"/>
</dbReference>
<dbReference type="PANTHER" id="PTHR40094">
    <property type="entry name" value="ALPHA-2-MACROGLOBULIN HOMOLOG"/>
    <property type="match status" value="1"/>
</dbReference>
<comment type="caution">
    <text evidence="2">The sequence shown here is derived from an EMBL/GenBank/DDBJ whole genome shotgun (WGS) entry which is preliminary data.</text>
</comment>
<feature type="domain" description="Macroglobulin" evidence="1">
    <location>
        <begin position="274"/>
        <end position="370"/>
    </location>
</feature>
<proteinExistence type="predicted"/>
<protein>
    <submittedName>
        <fullName evidence="2">Alpha-2-macroglobulin family protein</fullName>
    </submittedName>
</protein>
<dbReference type="Gene3D" id="2.60.40.1930">
    <property type="match status" value="1"/>
</dbReference>
<dbReference type="Proteomes" id="UP000460875">
    <property type="component" value="Unassembled WGS sequence"/>
</dbReference>
<dbReference type="GO" id="GO:0004866">
    <property type="term" value="F:endopeptidase inhibitor activity"/>
    <property type="evidence" value="ECO:0007669"/>
    <property type="project" value="InterPro"/>
</dbReference>
<name>A0A8T5ZM01_ECOLX</name>
<dbReference type="Gene3D" id="2.60.40.10">
    <property type="entry name" value="Immunoglobulins"/>
    <property type="match status" value="1"/>
</dbReference>
<organism evidence="2 3">
    <name type="scientific">Escherichia coli</name>
    <dbReference type="NCBI Taxonomy" id="562"/>
    <lineage>
        <taxon>Bacteria</taxon>
        <taxon>Pseudomonadati</taxon>
        <taxon>Pseudomonadota</taxon>
        <taxon>Gammaproteobacteria</taxon>
        <taxon>Enterobacterales</taxon>
        <taxon>Enterobacteriaceae</taxon>
        <taxon>Escherichia</taxon>
    </lineage>
</organism>
<gene>
    <name evidence="2" type="ORF">GP975_25665</name>
</gene>
<dbReference type="Pfam" id="PF01835">
    <property type="entry name" value="MG2"/>
    <property type="match status" value="1"/>
</dbReference>
<dbReference type="InterPro" id="IPR013783">
    <property type="entry name" value="Ig-like_fold"/>
</dbReference>